<comment type="subcellular location">
    <subcellularLocation>
        <location evidence="1">Membrane</location>
        <topology evidence="1">Multi-pass membrane protein</topology>
    </subcellularLocation>
</comment>
<dbReference type="RefSeq" id="WP_194424088.1">
    <property type="nucleotide sequence ID" value="NZ_BAAAPT010000001.1"/>
</dbReference>
<dbReference type="NCBIfam" id="NF002971">
    <property type="entry name" value="PRK03655.1"/>
    <property type="match status" value="1"/>
</dbReference>
<keyword evidence="3 5" id="KW-1133">Transmembrane helix</keyword>
<sequence length="446" mass="45862">MADDHARPIPEFGREHDRAVAARSSPTKRLLALSLPALLIGIGSALGLIVLDLAALALEDLLWEVLPDASGIDPDSAGWIIGILTGAGLATGLIVRFAPGHAGPDPATETFFPPPLPLSTLPGLAAAAILTLATGVSLGPEAPIITINVALAVWICRRVVPKIPTKLVVLMVVTGTFGALFGSPVGAALLVTSVAATVASKELLWDRLFAPLVSAAAGSIVMLMSHHGSLAIPLPDFELDILRDLGFALVVVAVAIVAGLGLLYAFPVAHRIFHRWRDPILPLTVAGLMLGVLGAIGGPITLFKGLDQMAQLAESADDYTAGQLAVIVLVKLAALLIAGAAGFRGGRVFPAVFIGAAIGVLAYTVFPDIPLTIAISAGVLGVCLVVIRDGWLSLFIAAVVAGDASMVPILCMVVLPGWLAVARLPEMRITPPGGHDEPEQAPAKPA</sequence>
<proteinExistence type="predicted"/>
<feature type="transmembrane region" description="Helical" evidence="5">
    <location>
        <begin position="280"/>
        <end position="303"/>
    </location>
</feature>
<evidence type="ECO:0000256" key="2">
    <source>
        <dbReference type="ARBA" id="ARBA00022692"/>
    </source>
</evidence>
<dbReference type="Proteomes" id="UP001291912">
    <property type="component" value="Unassembled WGS sequence"/>
</dbReference>
<evidence type="ECO:0000256" key="3">
    <source>
        <dbReference type="ARBA" id="ARBA00022989"/>
    </source>
</evidence>
<protein>
    <submittedName>
        <fullName evidence="6">Ion channel protein</fullName>
    </submittedName>
</protein>
<dbReference type="InterPro" id="IPR001807">
    <property type="entry name" value="ClC"/>
</dbReference>
<keyword evidence="4 5" id="KW-0472">Membrane</keyword>
<dbReference type="EMBL" id="JAWJYN010000001">
    <property type="protein sequence ID" value="MDZ8161476.1"/>
    <property type="molecule type" value="Genomic_DNA"/>
</dbReference>
<keyword evidence="2 5" id="KW-0812">Transmembrane</keyword>
<evidence type="ECO:0000313" key="7">
    <source>
        <dbReference type="Proteomes" id="UP001291912"/>
    </source>
</evidence>
<feature type="transmembrane region" description="Helical" evidence="5">
    <location>
        <begin position="348"/>
        <end position="366"/>
    </location>
</feature>
<feature type="transmembrane region" description="Helical" evidence="5">
    <location>
        <begin position="371"/>
        <end position="388"/>
    </location>
</feature>
<dbReference type="InterPro" id="IPR050368">
    <property type="entry name" value="ClC-type_chloride_channel"/>
</dbReference>
<evidence type="ECO:0000256" key="5">
    <source>
        <dbReference type="SAM" id="Phobius"/>
    </source>
</evidence>
<dbReference type="Pfam" id="PF00654">
    <property type="entry name" value="Voltage_CLC"/>
    <property type="match status" value="1"/>
</dbReference>
<dbReference type="InterPro" id="IPR014743">
    <property type="entry name" value="Cl-channel_core"/>
</dbReference>
<dbReference type="PANTHER" id="PTHR43427:SF9">
    <property type="entry name" value="ION-TRANSPORT PROTEIN YFEO-RELATED"/>
    <property type="match status" value="1"/>
</dbReference>
<feature type="transmembrane region" description="Helical" evidence="5">
    <location>
        <begin position="77"/>
        <end position="95"/>
    </location>
</feature>
<feature type="transmembrane region" description="Helical" evidence="5">
    <location>
        <begin position="324"/>
        <end position="342"/>
    </location>
</feature>
<evidence type="ECO:0000256" key="1">
    <source>
        <dbReference type="ARBA" id="ARBA00004141"/>
    </source>
</evidence>
<dbReference type="PRINTS" id="PR00762">
    <property type="entry name" value="CLCHANNEL"/>
</dbReference>
<feature type="transmembrane region" description="Helical" evidence="5">
    <location>
        <begin position="208"/>
        <end position="224"/>
    </location>
</feature>
<keyword evidence="7" id="KW-1185">Reference proteome</keyword>
<dbReference type="PANTHER" id="PTHR43427">
    <property type="entry name" value="CHLORIDE CHANNEL PROTEIN CLC-E"/>
    <property type="match status" value="1"/>
</dbReference>
<dbReference type="CDD" id="cd00400">
    <property type="entry name" value="Voltage_gated_ClC"/>
    <property type="match status" value="1"/>
</dbReference>
<organism evidence="6 7">
    <name type="scientific">Microbacterium aquimaris</name>
    <dbReference type="NCBI Taxonomy" id="459816"/>
    <lineage>
        <taxon>Bacteria</taxon>
        <taxon>Bacillati</taxon>
        <taxon>Actinomycetota</taxon>
        <taxon>Actinomycetes</taxon>
        <taxon>Micrococcales</taxon>
        <taxon>Microbacteriaceae</taxon>
        <taxon>Microbacterium</taxon>
    </lineage>
</organism>
<evidence type="ECO:0000256" key="4">
    <source>
        <dbReference type="ARBA" id="ARBA00023136"/>
    </source>
</evidence>
<gene>
    <name evidence="6" type="ORF">R2Q92_06460</name>
</gene>
<feature type="transmembrane region" description="Helical" evidence="5">
    <location>
        <begin position="245"/>
        <end position="268"/>
    </location>
</feature>
<dbReference type="SUPFAM" id="SSF81340">
    <property type="entry name" value="Clc chloride channel"/>
    <property type="match status" value="1"/>
</dbReference>
<feature type="transmembrane region" description="Helical" evidence="5">
    <location>
        <begin position="30"/>
        <end position="57"/>
    </location>
</feature>
<feature type="transmembrane region" description="Helical" evidence="5">
    <location>
        <begin position="394"/>
        <end position="421"/>
    </location>
</feature>
<evidence type="ECO:0000313" key="6">
    <source>
        <dbReference type="EMBL" id="MDZ8161476.1"/>
    </source>
</evidence>
<comment type="caution">
    <text evidence="6">The sequence shown here is derived from an EMBL/GenBank/DDBJ whole genome shotgun (WGS) entry which is preliminary data.</text>
</comment>
<accession>A0ABU5N5V8</accession>
<feature type="transmembrane region" description="Helical" evidence="5">
    <location>
        <begin position="167"/>
        <end position="196"/>
    </location>
</feature>
<reference evidence="6 7" key="1">
    <citation type="submission" date="2023-10" db="EMBL/GenBank/DDBJ databases">
        <title>Microbacterium xanthum sp. nov., isolated from seaweed.</title>
        <authorList>
            <person name="Lee S.D."/>
        </authorList>
    </citation>
    <scope>NUCLEOTIDE SEQUENCE [LARGE SCALE GENOMIC DNA]</scope>
    <source>
        <strain evidence="6 7">KCTC 19124</strain>
    </source>
</reference>
<name>A0ABU5N5V8_9MICO</name>
<dbReference type="Gene3D" id="1.10.3080.10">
    <property type="entry name" value="Clc chloride channel"/>
    <property type="match status" value="1"/>
</dbReference>
<feature type="transmembrane region" description="Helical" evidence="5">
    <location>
        <begin position="116"/>
        <end position="136"/>
    </location>
</feature>